<dbReference type="EMBL" id="JAEEGA010000012">
    <property type="protein sequence ID" value="MBP1042831.1"/>
    <property type="molecule type" value="Genomic_DNA"/>
</dbReference>
<dbReference type="AlphaFoldDB" id="A0A940PFY1"/>
<organism evidence="2 3">
    <name type="scientific">Vagococcus allomyrinae</name>
    <dbReference type="NCBI Taxonomy" id="2794353"/>
    <lineage>
        <taxon>Bacteria</taxon>
        <taxon>Bacillati</taxon>
        <taxon>Bacillota</taxon>
        <taxon>Bacilli</taxon>
        <taxon>Lactobacillales</taxon>
        <taxon>Enterococcaceae</taxon>
        <taxon>Vagococcus</taxon>
    </lineage>
</organism>
<evidence type="ECO:0000313" key="3">
    <source>
        <dbReference type="Proteomes" id="UP000674938"/>
    </source>
</evidence>
<dbReference type="Proteomes" id="UP000674938">
    <property type="component" value="Unassembled WGS sequence"/>
</dbReference>
<reference evidence="2" key="1">
    <citation type="submission" date="2020-12" db="EMBL/GenBank/DDBJ databases">
        <title>Vagococcus allomyrinae sp. nov. and Enterococcus lavae sp. nov., isolated from the larvae of Allomyrina dichotoma.</title>
        <authorList>
            <person name="Lee S.D."/>
        </authorList>
    </citation>
    <scope>NUCLEOTIDE SEQUENCE</scope>
    <source>
        <strain evidence="2">BWB3-3</strain>
    </source>
</reference>
<sequence length="95" mass="10306">MTIVDWLTKVNGSYLVALALVVFLLVEGLKTSEQVSSKFLPLVASLIGVIIGLVIGVIYQESIVMTSLNGFIAGLLSAGSFDFMKAVWQLPREFK</sequence>
<keyword evidence="1" id="KW-0812">Transmembrane</keyword>
<feature type="transmembrane region" description="Helical" evidence="1">
    <location>
        <begin position="6"/>
        <end position="27"/>
    </location>
</feature>
<accession>A0A940PFY1</accession>
<keyword evidence="3" id="KW-1185">Reference proteome</keyword>
<evidence type="ECO:0000313" key="2">
    <source>
        <dbReference type="EMBL" id="MBP1042831.1"/>
    </source>
</evidence>
<evidence type="ECO:0000256" key="1">
    <source>
        <dbReference type="SAM" id="Phobius"/>
    </source>
</evidence>
<keyword evidence="1" id="KW-1133">Transmembrane helix</keyword>
<gene>
    <name evidence="2" type="ORF">I6N95_17580</name>
</gene>
<dbReference type="RefSeq" id="WP_209530415.1">
    <property type="nucleotide sequence ID" value="NZ_JAEEGA010000012.1"/>
</dbReference>
<evidence type="ECO:0008006" key="4">
    <source>
        <dbReference type="Google" id="ProtNLM"/>
    </source>
</evidence>
<dbReference type="InterPro" id="IPR009708">
    <property type="entry name" value="Phage_A118_holin/antiholin"/>
</dbReference>
<comment type="caution">
    <text evidence="2">The sequence shown here is derived from an EMBL/GenBank/DDBJ whole genome shotgun (WGS) entry which is preliminary data.</text>
</comment>
<name>A0A940PFY1_9ENTE</name>
<proteinExistence type="predicted"/>
<feature type="transmembrane region" description="Helical" evidence="1">
    <location>
        <begin position="39"/>
        <end position="59"/>
    </location>
</feature>
<dbReference type="Pfam" id="PF06946">
    <property type="entry name" value="Phage_holin_5_1"/>
    <property type="match status" value="1"/>
</dbReference>
<protein>
    <recommendedName>
        <fullName evidence="4">Holin</fullName>
    </recommendedName>
</protein>
<keyword evidence="1" id="KW-0472">Membrane</keyword>